<evidence type="ECO:0000313" key="2">
    <source>
        <dbReference type="EMBL" id="KAK6206178.1"/>
    </source>
</evidence>
<evidence type="ECO:0000313" key="3">
    <source>
        <dbReference type="Proteomes" id="UP001327957"/>
    </source>
</evidence>
<dbReference type="AlphaFoldDB" id="A0AAV9SRY2"/>
<sequence length="182" mass="20374">MFLVSPISSENRLQNYKRDAVENPVQKLIDEAYDNLQMQTDLGLLGTVTFESHTNLSKTDDSLSEHMPRIFIWKDDKGQPPPSRKSQHRAPGKGNRANQFCIHRTSDGRNIPAVAIEYKALHKLRRNEVVTGLASEIQPERDVINKDGEGFAYASKALAAAVVTQLFSYMIGTRTSQSTRGD</sequence>
<evidence type="ECO:0000256" key="1">
    <source>
        <dbReference type="SAM" id="MobiDB-lite"/>
    </source>
</evidence>
<keyword evidence="3" id="KW-1185">Reference proteome</keyword>
<organism evidence="2 3">
    <name type="scientific">Colletotrichum tabaci</name>
    <dbReference type="NCBI Taxonomy" id="1209068"/>
    <lineage>
        <taxon>Eukaryota</taxon>
        <taxon>Fungi</taxon>
        <taxon>Dikarya</taxon>
        <taxon>Ascomycota</taxon>
        <taxon>Pezizomycotina</taxon>
        <taxon>Sordariomycetes</taxon>
        <taxon>Hypocreomycetidae</taxon>
        <taxon>Glomerellales</taxon>
        <taxon>Glomerellaceae</taxon>
        <taxon>Colletotrichum</taxon>
        <taxon>Colletotrichum destructivum species complex</taxon>
    </lineage>
</organism>
<proteinExistence type="predicted"/>
<dbReference type="Proteomes" id="UP001327957">
    <property type="component" value="Unassembled WGS sequence"/>
</dbReference>
<protein>
    <submittedName>
        <fullName evidence="2">Uncharacterized protein</fullName>
    </submittedName>
</protein>
<gene>
    <name evidence="2" type="ORF">QIS74_13597</name>
</gene>
<feature type="region of interest" description="Disordered" evidence="1">
    <location>
        <begin position="73"/>
        <end position="97"/>
    </location>
</feature>
<name>A0AAV9SRY2_9PEZI</name>
<comment type="caution">
    <text evidence="2">The sequence shown here is derived from an EMBL/GenBank/DDBJ whole genome shotgun (WGS) entry which is preliminary data.</text>
</comment>
<reference evidence="2 3" key="1">
    <citation type="submission" date="2023-04" db="EMBL/GenBank/DDBJ databases">
        <title>Colletotrichum tabacum stain YC1 causing leaf anthracnose on Nicotiana tabacum(L.) cv.</title>
        <authorList>
            <person name="Ji Z."/>
            <person name="Wang M."/>
            <person name="Zhang J."/>
            <person name="Wang N."/>
            <person name="Zhou Z."/>
        </authorList>
    </citation>
    <scope>NUCLEOTIDE SEQUENCE [LARGE SCALE GENOMIC DNA]</scope>
    <source>
        <strain evidence="2 3">YC1</strain>
    </source>
</reference>
<accession>A0AAV9SRY2</accession>
<dbReference type="EMBL" id="JASAOK010000056">
    <property type="protein sequence ID" value="KAK6206178.1"/>
    <property type="molecule type" value="Genomic_DNA"/>
</dbReference>